<dbReference type="Proteomes" id="UP001610411">
    <property type="component" value="Unassembled WGS sequence"/>
</dbReference>
<reference evidence="1 2" key="1">
    <citation type="journal article" date="2024" name="G3 (Bethesda)">
        <title>A hybrid genome assembly of the endangered aye-aye (Daubentonia madagascariensis).</title>
        <authorList>
            <person name="Versoza C.J."/>
            <person name="Pfeifer S.P."/>
        </authorList>
    </citation>
    <scope>NUCLEOTIDE SEQUENCE [LARGE SCALE GENOMIC DNA]</scope>
    <source>
        <strain evidence="1">6821</strain>
    </source>
</reference>
<proteinExistence type="predicted"/>
<dbReference type="EMBL" id="JBFSEQ010000005">
    <property type="protein sequence ID" value="KAL2777048.1"/>
    <property type="molecule type" value="Genomic_DNA"/>
</dbReference>
<feature type="non-terminal residue" evidence="1">
    <location>
        <position position="1"/>
    </location>
</feature>
<evidence type="ECO:0000313" key="1">
    <source>
        <dbReference type="EMBL" id="KAL2777048.1"/>
    </source>
</evidence>
<name>A0ABD2ED02_DAUMA</name>
<accession>A0ABD2ED02</accession>
<organism evidence="1 2">
    <name type="scientific">Daubentonia madagascariensis</name>
    <name type="common">Aye-aye</name>
    <name type="synonym">Sciurus madagascariensis</name>
    <dbReference type="NCBI Taxonomy" id="31869"/>
    <lineage>
        <taxon>Eukaryota</taxon>
        <taxon>Metazoa</taxon>
        <taxon>Chordata</taxon>
        <taxon>Craniata</taxon>
        <taxon>Vertebrata</taxon>
        <taxon>Euteleostomi</taxon>
        <taxon>Mammalia</taxon>
        <taxon>Eutheria</taxon>
        <taxon>Euarchontoglires</taxon>
        <taxon>Primates</taxon>
        <taxon>Strepsirrhini</taxon>
        <taxon>Chiromyiformes</taxon>
        <taxon>Daubentoniidae</taxon>
        <taxon>Daubentonia</taxon>
    </lineage>
</organism>
<feature type="non-terminal residue" evidence="1">
    <location>
        <position position="116"/>
    </location>
</feature>
<sequence>SPPQVCGDGGCALPQRQVSRARRKGGPWIRPLGVPPVFQRASPALGLVSHCLLLSPQVHQESLSLPDARLCHCWRQAFLCPAPWAWGLAWAWPAGTLPGKGSRGGECGARLQAQVE</sequence>
<evidence type="ECO:0000313" key="2">
    <source>
        <dbReference type="Proteomes" id="UP001610411"/>
    </source>
</evidence>
<protein>
    <submittedName>
        <fullName evidence="1">ATP-dependent DNA helicase DDX11-like isoform X1</fullName>
    </submittedName>
</protein>
<keyword evidence="2" id="KW-1185">Reference proteome</keyword>
<comment type="caution">
    <text evidence="1">The sequence shown here is derived from an EMBL/GenBank/DDBJ whole genome shotgun (WGS) entry which is preliminary data.</text>
</comment>
<gene>
    <name evidence="1" type="ORF">WCI35_014951</name>
</gene>
<dbReference type="AlphaFoldDB" id="A0ABD2ED02"/>